<protein>
    <submittedName>
        <fullName evidence="2">Uncharacterized protein</fullName>
    </submittedName>
</protein>
<evidence type="ECO:0000256" key="1">
    <source>
        <dbReference type="SAM" id="MobiDB-lite"/>
    </source>
</evidence>
<sequence length="106" mass="12035">MVLFHRLQILHKISGDFSLSFCIGPHCGCKSISDEKPIIKRNQHKPQVPFSSRLSFKLVSVIHALKHKMEFLLQAENSFKETPSEQLLSFDSSETSDSFTDPVPHP</sequence>
<keyword evidence="3" id="KW-1185">Reference proteome</keyword>
<comment type="caution">
    <text evidence="2">The sequence shown here is derived from an EMBL/GenBank/DDBJ whole genome shotgun (WGS) entry which is preliminary data.</text>
</comment>
<name>A0AAD3P4N6_NEPGR</name>
<gene>
    <name evidence="2" type="ORF">Nepgr_001568</name>
</gene>
<evidence type="ECO:0000313" key="3">
    <source>
        <dbReference type="Proteomes" id="UP001279734"/>
    </source>
</evidence>
<feature type="region of interest" description="Disordered" evidence="1">
    <location>
        <begin position="84"/>
        <end position="106"/>
    </location>
</feature>
<dbReference type="AlphaFoldDB" id="A0AAD3P4N6"/>
<proteinExistence type="predicted"/>
<feature type="compositionally biased region" description="Low complexity" evidence="1">
    <location>
        <begin position="89"/>
        <end position="106"/>
    </location>
</feature>
<accession>A0AAD3P4N6</accession>
<dbReference type="EMBL" id="BSYO01000001">
    <property type="protein sequence ID" value="GMG99728.1"/>
    <property type="molecule type" value="Genomic_DNA"/>
</dbReference>
<evidence type="ECO:0000313" key="2">
    <source>
        <dbReference type="EMBL" id="GMG99728.1"/>
    </source>
</evidence>
<organism evidence="2 3">
    <name type="scientific">Nepenthes gracilis</name>
    <name type="common">Slender pitcher plant</name>
    <dbReference type="NCBI Taxonomy" id="150966"/>
    <lineage>
        <taxon>Eukaryota</taxon>
        <taxon>Viridiplantae</taxon>
        <taxon>Streptophyta</taxon>
        <taxon>Embryophyta</taxon>
        <taxon>Tracheophyta</taxon>
        <taxon>Spermatophyta</taxon>
        <taxon>Magnoliopsida</taxon>
        <taxon>eudicotyledons</taxon>
        <taxon>Gunneridae</taxon>
        <taxon>Pentapetalae</taxon>
        <taxon>Caryophyllales</taxon>
        <taxon>Nepenthaceae</taxon>
        <taxon>Nepenthes</taxon>
    </lineage>
</organism>
<reference evidence="2" key="1">
    <citation type="submission" date="2023-05" db="EMBL/GenBank/DDBJ databases">
        <title>Nepenthes gracilis genome sequencing.</title>
        <authorList>
            <person name="Fukushima K."/>
        </authorList>
    </citation>
    <scope>NUCLEOTIDE SEQUENCE</scope>
    <source>
        <strain evidence="2">SING2019-196</strain>
    </source>
</reference>
<dbReference type="Proteomes" id="UP001279734">
    <property type="component" value="Unassembled WGS sequence"/>
</dbReference>